<evidence type="ECO:0000256" key="12">
    <source>
        <dbReference type="ARBA" id="ARBA00023306"/>
    </source>
</evidence>
<evidence type="ECO:0000256" key="5">
    <source>
        <dbReference type="ARBA" id="ARBA00022676"/>
    </source>
</evidence>
<evidence type="ECO:0000256" key="14">
    <source>
        <dbReference type="ARBA" id="ARBA00032370"/>
    </source>
</evidence>
<evidence type="ECO:0000256" key="1">
    <source>
        <dbReference type="ARBA" id="ARBA00004651"/>
    </source>
</evidence>
<evidence type="ECO:0000256" key="6">
    <source>
        <dbReference type="ARBA" id="ARBA00022679"/>
    </source>
</evidence>
<comment type="catalytic activity">
    <reaction evidence="16">
        <text>[GlcNAc-(1-&gt;4)-Mur2Ac(oyl-L-Ala-gamma-D-Glu-L-Lys-D-Ala-D-Ala)](n)-di-trans,octa-cis-undecaprenyl diphosphate + beta-D-GlcNAc-(1-&gt;4)-Mur2Ac(oyl-L-Ala-gamma-D-Glu-L-Lys-D-Ala-D-Ala)-di-trans,octa-cis-undecaprenyl diphosphate = [GlcNAc-(1-&gt;4)-Mur2Ac(oyl-L-Ala-gamma-D-Glu-L-Lys-D-Ala-D-Ala)](n+1)-di-trans,octa-cis-undecaprenyl diphosphate + di-trans,octa-cis-undecaprenyl diphosphate + H(+)</text>
        <dbReference type="Rhea" id="RHEA:23708"/>
        <dbReference type="Rhea" id="RHEA-COMP:9602"/>
        <dbReference type="Rhea" id="RHEA-COMP:9603"/>
        <dbReference type="ChEBI" id="CHEBI:15378"/>
        <dbReference type="ChEBI" id="CHEBI:58405"/>
        <dbReference type="ChEBI" id="CHEBI:60033"/>
        <dbReference type="ChEBI" id="CHEBI:78435"/>
        <dbReference type="EC" id="2.4.99.28"/>
    </reaction>
</comment>
<keyword evidence="11 17" id="KW-0472">Membrane</keyword>
<keyword evidence="10 17" id="KW-1133">Transmembrane helix</keyword>
<name>A0A3B0YZD1_9ZZZZ</name>
<feature type="transmembrane region" description="Helical" evidence="17">
    <location>
        <begin position="53"/>
        <end position="71"/>
    </location>
</feature>
<dbReference type="InterPro" id="IPR001182">
    <property type="entry name" value="FtsW/RodA"/>
</dbReference>
<keyword evidence="6" id="KW-0808">Transferase</keyword>
<keyword evidence="13" id="KW-0961">Cell wall biogenesis/degradation</keyword>
<feature type="transmembrane region" description="Helical" evidence="17">
    <location>
        <begin position="12"/>
        <end position="33"/>
    </location>
</feature>
<proteinExistence type="inferred from homology"/>
<dbReference type="AlphaFoldDB" id="A0A3B0YZD1"/>
<dbReference type="EC" id="2.4.99.28" evidence="15"/>
<sequence>MIKQLRDVFTSDPWLLGSLVSVLSIGLVMLASASMNIGYEQYGSPYFFLNRQVGYLFLGLLIGCLVLLIPLKLWDRSANILLVFSIILLVLVFVPDLGRTVNGSARWIDLGIFNLQPSELSKLAIVVYMAALLAAKGDELLTSWKMLLMRLLPLFLMGVLLLLEPDFGATAVIFGTILAVLFLAGLKLRYFITCFLVLGSGAYYLVVTSPYRFSRLKSYLQACEPEYYFKEGYQLCQALIAFGRGDWFGVGLGSSVQKLFYLPEAHTDFLLAVLGEELGFVGSLIIILLFTLLVLRAFAIGAGAQKAKQYFSAYLAYGIGVWVALQAFINLGVNMGLLPTKGITLPLMSYGGSSIVIMCISFALLLRIAYEQKTLKVKPKSRSAAWAVAS</sequence>
<evidence type="ECO:0000256" key="16">
    <source>
        <dbReference type="ARBA" id="ARBA00049902"/>
    </source>
</evidence>
<protein>
    <recommendedName>
        <fullName evidence="15">peptidoglycan glycosyltransferase</fullName>
        <ecNumber evidence="15">2.4.99.28</ecNumber>
    </recommendedName>
    <alternativeName>
        <fullName evidence="14">Peptidoglycan polymerase</fullName>
    </alternativeName>
</protein>
<dbReference type="PROSITE" id="PS00428">
    <property type="entry name" value="FTSW_RODA_SPOVE"/>
    <property type="match status" value="1"/>
</dbReference>
<reference evidence="18" key="1">
    <citation type="submission" date="2018-06" db="EMBL/GenBank/DDBJ databases">
        <authorList>
            <person name="Zhirakovskaya E."/>
        </authorList>
    </citation>
    <scope>NUCLEOTIDE SEQUENCE</scope>
</reference>
<gene>
    <name evidence="18" type="ORF">MNBD_GAMMA16-2256</name>
</gene>
<evidence type="ECO:0000256" key="13">
    <source>
        <dbReference type="ARBA" id="ARBA00023316"/>
    </source>
</evidence>
<evidence type="ECO:0000313" key="18">
    <source>
        <dbReference type="EMBL" id="VAW86425.1"/>
    </source>
</evidence>
<dbReference type="GO" id="GO:0032153">
    <property type="term" value="C:cell division site"/>
    <property type="evidence" value="ECO:0007669"/>
    <property type="project" value="TreeGrafter"/>
</dbReference>
<keyword evidence="3" id="KW-1003">Cell membrane</keyword>
<evidence type="ECO:0000256" key="11">
    <source>
        <dbReference type="ARBA" id="ARBA00023136"/>
    </source>
</evidence>
<keyword evidence="12" id="KW-0131">Cell cycle</keyword>
<dbReference type="PANTHER" id="PTHR30474:SF2">
    <property type="entry name" value="PEPTIDOGLYCAN GLYCOSYLTRANSFERASE FTSW-RELATED"/>
    <property type="match status" value="1"/>
</dbReference>
<evidence type="ECO:0000256" key="9">
    <source>
        <dbReference type="ARBA" id="ARBA00022984"/>
    </source>
</evidence>
<dbReference type="GO" id="GO:0008360">
    <property type="term" value="P:regulation of cell shape"/>
    <property type="evidence" value="ECO:0007669"/>
    <property type="project" value="UniProtKB-KW"/>
</dbReference>
<dbReference type="GO" id="GO:0005886">
    <property type="term" value="C:plasma membrane"/>
    <property type="evidence" value="ECO:0007669"/>
    <property type="project" value="UniProtKB-SubCell"/>
</dbReference>
<evidence type="ECO:0000256" key="2">
    <source>
        <dbReference type="ARBA" id="ARBA00004752"/>
    </source>
</evidence>
<evidence type="ECO:0000256" key="4">
    <source>
        <dbReference type="ARBA" id="ARBA00022618"/>
    </source>
</evidence>
<comment type="pathway">
    <text evidence="2">Cell wall biogenesis; peptidoglycan biosynthesis.</text>
</comment>
<dbReference type="Pfam" id="PF01098">
    <property type="entry name" value="FTSW_RODA_SPOVE"/>
    <property type="match status" value="1"/>
</dbReference>
<evidence type="ECO:0000256" key="3">
    <source>
        <dbReference type="ARBA" id="ARBA00022475"/>
    </source>
</evidence>
<evidence type="ECO:0000256" key="15">
    <source>
        <dbReference type="ARBA" id="ARBA00044770"/>
    </source>
</evidence>
<evidence type="ECO:0000256" key="17">
    <source>
        <dbReference type="SAM" id="Phobius"/>
    </source>
</evidence>
<feature type="transmembrane region" description="Helical" evidence="17">
    <location>
        <begin position="115"/>
        <end position="135"/>
    </location>
</feature>
<dbReference type="InterPro" id="IPR013437">
    <property type="entry name" value="FtsW"/>
</dbReference>
<evidence type="ECO:0000256" key="10">
    <source>
        <dbReference type="ARBA" id="ARBA00022989"/>
    </source>
</evidence>
<dbReference type="GO" id="GO:0015648">
    <property type="term" value="F:lipid-linked peptidoglycan transporter activity"/>
    <property type="evidence" value="ECO:0007669"/>
    <property type="project" value="TreeGrafter"/>
</dbReference>
<feature type="transmembrane region" description="Helical" evidence="17">
    <location>
        <begin position="278"/>
        <end position="299"/>
    </location>
</feature>
<feature type="transmembrane region" description="Helical" evidence="17">
    <location>
        <begin position="147"/>
        <end position="163"/>
    </location>
</feature>
<dbReference type="PANTHER" id="PTHR30474">
    <property type="entry name" value="CELL CYCLE PROTEIN"/>
    <property type="match status" value="1"/>
</dbReference>
<dbReference type="HAMAP" id="MF_00913">
    <property type="entry name" value="PGT_FtsW_proteobact"/>
    <property type="match status" value="1"/>
</dbReference>
<keyword evidence="7 17" id="KW-0812">Transmembrane</keyword>
<evidence type="ECO:0000256" key="7">
    <source>
        <dbReference type="ARBA" id="ARBA00022692"/>
    </source>
</evidence>
<dbReference type="GO" id="GO:0008955">
    <property type="term" value="F:peptidoglycan glycosyltransferase activity"/>
    <property type="evidence" value="ECO:0007669"/>
    <property type="project" value="UniProtKB-EC"/>
</dbReference>
<keyword evidence="9" id="KW-0573">Peptidoglycan synthesis</keyword>
<feature type="transmembrane region" description="Helical" evidence="17">
    <location>
        <begin position="191"/>
        <end position="211"/>
    </location>
</feature>
<dbReference type="GO" id="GO:0051301">
    <property type="term" value="P:cell division"/>
    <property type="evidence" value="ECO:0007669"/>
    <property type="project" value="UniProtKB-KW"/>
</dbReference>
<evidence type="ECO:0000256" key="8">
    <source>
        <dbReference type="ARBA" id="ARBA00022960"/>
    </source>
</evidence>
<feature type="transmembrane region" description="Helical" evidence="17">
    <location>
        <begin position="169"/>
        <end position="186"/>
    </location>
</feature>
<keyword evidence="4 18" id="KW-0132">Cell division</keyword>
<dbReference type="GO" id="GO:0009252">
    <property type="term" value="P:peptidoglycan biosynthetic process"/>
    <property type="evidence" value="ECO:0007669"/>
    <property type="project" value="UniProtKB-KW"/>
</dbReference>
<feature type="transmembrane region" description="Helical" evidence="17">
    <location>
        <begin position="349"/>
        <end position="370"/>
    </location>
</feature>
<dbReference type="EMBL" id="UOFO01000094">
    <property type="protein sequence ID" value="VAW86425.1"/>
    <property type="molecule type" value="Genomic_DNA"/>
</dbReference>
<accession>A0A3B0YZD1</accession>
<keyword evidence="8" id="KW-0133">Cell shape</keyword>
<dbReference type="GO" id="GO:0071555">
    <property type="term" value="P:cell wall organization"/>
    <property type="evidence" value="ECO:0007669"/>
    <property type="project" value="UniProtKB-KW"/>
</dbReference>
<organism evidence="18">
    <name type="scientific">hydrothermal vent metagenome</name>
    <dbReference type="NCBI Taxonomy" id="652676"/>
    <lineage>
        <taxon>unclassified sequences</taxon>
        <taxon>metagenomes</taxon>
        <taxon>ecological metagenomes</taxon>
    </lineage>
</organism>
<comment type="subcellular location">
    <subcellularLocation>
        <location evidence="1">Cell membrane</location>
        <topology evidence="1">Multi-pass membrane protein</topology>
    </subcellularLocation>
</comment>
<dbReference type="InterPro" id="IPR018365">
    <property type="entry name" value="Cell_cycle_FtsW-rel_CS"/>
</dbReference>
<feature type="transmembrane region" description="Helical" evidence="17">
    <location>
        <begin position="78"/>
        <end position="95"/>
    </location>
</feature>
<feature type="transmembrane region" description="Helical" evidence="17">
    <location>
        <begin position="311"/>
        <end position="329"/>
    </location>
</feature>
<dbReference type="NCBIfam" id="TIGR02614">
    <property type="entry name" value="ftsW"/>
    <property type="match status" value="1"/>
</dbReference>
<keyword evidence="5" id="KW-0328">Glycosyltransferase</keyword>